<feature type="domain" description="PPIase FKBP-type" evidence="7">
    <location>
        <begin position="464"/>
        <end position="527"/>
    </location>
</feature>
<feature type="region of interest" description="Disordered" evidence="6">
    <location>
        <begin position="323"/>
        <end position="376"/>
    </location>
</feature>
<comment type="catalytic activity">
    <reaction evidence="1 5">
        <text>[protein]-peptidylproline (omega=180) = [protein]-peptidylproline (omega=0)</text>
        <dbReference type="Rhea" id="RHEA:16237"/>
        <dbReference type="Rhea" id="RHEA-COMP:10747"/>
        <dbReference type="Rhea" id="RHEA-COMP:10748"/>
        <dbReference type="ChEBI" id="CHEBI:83833"/>
        <dbReference type="ChEBI" id="CHEBI:83834"/>
        <dbReference type="EC" id="5.2.1.8"/>
    </reaction>
</comment>
<evidence type="ECO:0000256" key="6">
    <source>
        <dbReference type="SAM" id="MobiDB-lite"/>
    </source>
</evidence>
<keyword evidence="3 5" id="KW-0697">Rotamase</keyword>
<dbReference type="Gene3D" id="2.60.120.340">
    <property type="entry name" value="Nucleoplasmin core domain"/>
    <property type="match status" value="1"/>
</dbReference>
<organism evidence="8 9">
    <name type="scientific">Striga asiatica</name>
    <name type="common">Asiatic witchweed</name>
    <name type="synonym">Buchnera asiatica</name>
    <dbReference type="NCBI Taxonomy" id="4170"/>
    <lineage>
        <taxon>Eukaryota</taxon>
        <taxon>Viridiplantae</taxon>
        <taxon>Streptophyta</taxon>
        <taxon>Embryophyta</taxon>
        <taxon>Tracheophyta</taxon>
        <taxon>Spermatophyta</taxon>
        <taxon>Magnoliopsida</taxon>
        <taxon>eudicotyledons</taxon>
        <taxon>Gunneridae</taxon>
        <taxon>Pentapetalae</taxon>
        <taxon>asterids</taxon>
        <taxon>lamiids</taxon>
        <taxon>Lamiales</taxon>
        <taxon>Orobanchaceae</taxon>
        <taxon>Buchnereae</taxon>
        <taxon>Striga</taxon>
    </lineage>
</organism>
<dbReference type="AlphaFoldDB" id="A0A5A7PE74"/>
<protein>
    <recommendedName>
        <fullName evidence="2 5">peptidylprolyl isomerase</fullName>
        <ecNumber evidence="2 5">5.2.1.8</ecNumber>
    </recommendedName>
</protein>
<dbReference type="EMBL" id="BKCP01004439">
    <property type="protein sequence ID" value="GER31245.1"/>
    <property type="molecule type" value="Genomic_DNA"/>
</dbReference>
<dbReference type="EC" id="5.2.1.8" evidence="2 5"/>
<feature type="compositionally biased region" description="Acidic residues" evidence="6">
    <location>
        <begin position="164"/>
        <end position="173"/>
    </location>
</feature>
<evidence type="ECO:0000313" key="9">
    <source>
        <dbReference type="Proteomes" id="UP000325081"/>
    </source>
</evidence>
<evidence type="ECO:0000259" key="7">
    <source>
        <dbReference type="PROSITE" id="PS50059"/>
    </source>
</evidence>
<dbReference type="PANTHER" id="PTHR43811">
    <property type="entry name" value="FKBP-TYPE PEPTIDYL-PROLYL CIS-TRANS ISOMERASE FKPA"/>
    <property type="match status" value="1"/>
</dbReference>
<dbReference type="Pfam" id="PF00254">
    <property type="entry name" value="FKBP_C"/>
    <property type="match status" value="1"/>
</dbReference>
<dbReference type="SUPFAM" id="SSF54534">
    <property type="entry name" value="FKBP-like"/>
    <property type="match status" value="1"/>
</dbReference>
<gene>
    <name evidence="8" type="ORF">STAS_07224</name>
</gene>
<evidence type="ECO:0000256" key="3">
    <source>
        <dbReference type="ARBA" id="ARBA00023110"/>
    </source>
</evidence>
<name>A0A5A7PE74_STRAF</name>
<evidence type="ECO:0000313" key="8">
    <source>
        <dbReference type="EMBL" id="GER31245.1"/>
    </source>
</evidence>
<proteinExistence type="predicted"/>
<dbReference type="PANTHER" id="PTHR43811:SF48">
    <property type="entry name" value="PEPTIDYL-PROLYL CIS-TRANS ISOMERASE FKBP43"/>
    <property type="match status" value="1"/>
</dbReference>
<feature type="compositionally biased region" description="Polar residues" evidence="6">
    <location>
        <begin position="355"/>
        <end position="369"/>
    </location>
</feature>
<evidence type="ECO:0000256" key="1">
    <source>
        <dbReference type="ARBA" id="ARBA00000971"/>
    </source>
</evidence>
<dbReference type="OrthoDB" id="1902587at2759"/>
<feature type="region of interest" description="Disordered" evidence="6">
    <location>
        <begin position="122"/>
        <end position="220"/>
    </location>
</feature>
<keyword evidence="9" id="KW-1185">Reference proteome</keyword>
<feature type="compositionally biased region" description="Basic and acidic residues" evidence="6">
    <location>
        <begin position="344"/>
        <end position="354"/>
    </location>
</feature>
<dbReference type="PROSITE" id="PS50059">
    <property type="entry name" value="FKBP_PPIASE"/>
    <property type="match status" value="1"/>
</dbReference>
<sequence>MLCMCFSGVEVKPGKPITHYCEKARGRLRISQATLGFGDATMRSTVQCNVGGRSPVLLCVLMPEKTESCHLDLEFEEADDVVFSVIGPRSVYLSGYYVQKIQGICSHNDSETLGLDIENTNTERSSYRSDDDNEYGGSFINDDHELQFSPESPVEGSKGVNEEATPENDEFEDKELGHSGQGRKKYRAIVSDDDADPHESDDKVSHSLSASKSKSDMETTACNVGQMIPIETVDMGDEAEDDGVCGVDKLDGSVLHANDNAMEEETLEETNVSSEKVLTGNPIHESNAKDTVSSQSLSTSIGNDETPFRDLLLLSWGCEVSQKSQRKRKKHSKEEKNHTSQADKMAEDNVHEVEASNNMDISRNSNNGLTKKRKSELQLEGISVKGTNSHCGLQRAENQTQEQPGLEEIHTEEIGDEERGENQNQQIDKLVPSCFFFGLAISKGGLIIEELDSGPPDAKVAAPGKKVKIYYTAIVKATGHVFDSNVGKDALYFRLGNEDFIDGWNVGIDGMRVGGKRRLIVPPSMGI</sequence>
<feature type="compositionally biased region" description="Polar residues" evidence="6">
    <location>
        <begin position="289"/>
        <end position="301"/>
    </location>
</feature>
<comment type="caution">
    <text evidence="8">The sequence shown here is derived from an EMBL/GenBank/DDBJ whole genome shotgun (WGS) entry which is preliminary data.</text>
</comment>
<dbReference type="Proteomes" id="UP000325081">
    <property type="component" value="Unassembled WGS sequence"/>
</dbReference>
<keyword evidence="4 5" id="KW-0413">Isomerase</keyword>
<reference evidence="9" key="1">
    <citation type="journal article" date="2019" name="Curr. Biol.">
        <title>Genome Sequence of Striga asiatica Provides Insight into the Evolution of Plant Parasitism.</title>
        <authorList>
            <person name="Yoshida S."/>
            <person name="Kim S."/>
            <person name="Wafula E.K."/>
            <person name="Tanskanen J."/>
            <person name="Kim Y.M."/>
            <person name="Honaas L."/>
            <person name="Yang Z."/>
            <person name="Spallek T."/>
            <person name="Conn C.E."/>
            <person name="Ichihashi Y."/>
            <person name="Cheong K."/>
            <person name="Cui S."/>
            <person name="Der J.P."/>
            <person name="Gundlach H."/>
            <person name="Jiao Y."/>
            <person name="Hori C."/>
            <person name="Ishida J.K."/>
            <person name="Kasahara H."/>
            <person name="Kiba T."/>
            <person name="Kim M.S."/>
            <person name="Koo N."/>
            <person name="Laohavisit A."/>
            <person name="Lee Y.H."/>
            <person name="Lumba S."/>
            <person name="McCourt P."/>
            <person name="Mortimer J.C."/>
            <person name="Mutuku J.M."/>
            <person name="Nomura T."/>
            <person name="Sasaki-Sekimoto Y."/>
            <person name="Seto Y."/>
            <person name="Wang Y."/>
            <person name="Wakatake T."/>
            <person name="Sakakibara H."/>
            <person name="Demura T."/>
            <person name="Yamaguchi S."/>
            <person name="Yoneyama K."/>
            <person name="Manabe R.I."/>
            <person name="Nelson D.C."/>
            <person name="Schulman A.H."/>
            <person name="Timko M.P."/>
            <person name="dePamphilis C.W."/>
            <person name="Choi D."/>
            <person name="Shirasu K."/>
        </authorList>
    </citation>
    <scope>NUCLEOTIDE SEQUENCE [LARGE SCALE GENOMIC DNA]</scope>
    <source>
        <strain evidence="9">cv. UVA1</strain>
    </source>
</reference>
<dbReference type="Gene3D" id="3.10.50.40">
    <property type="match status" value="1"/>
</dbReference>
<feature type="region of interest" description="Disordered" evidence="6">
    <location>
        <begin position="281"/>
        <end position="301"/>
    </location>
</feature>
<dbReference type="GO" id="GO:0003755">
    <property type="term" value="F:peptidyl-prolyl cis-trans isomerase activity"/>
    <property type="evidence" value="ECO:0007669"/>
    <property type="project" value="UniProtKB-KW"/>
</dbReference>
<dbReference type="InterPro" id="IPR001179">
    <property type="entry name" value="PPIase_FKBP_dom"/>
</dbReference>
<evidence type="ECO:0000256" key="5">
    <source>
        <dbReference type="PROSITE-ProRule" id="PRU00277"/>
    </source>
</evidence>
<evidence type="ECO:0000256" key="2">
    <source>
        <dbReference type="ARBA" id="ARBA00013194"/>
    </source>
</evidence>
<evidence type="ECO:0000256" key="4">
    <source>
        <dbReference type="ARBA" id="ARBA00023235"/>
    </source>
</evidence>
<dbReference type="InterPro" id="IPR041232">
    <property type="entry name" value="NPL"/>
</dbReference>
<dbReference type="Pfam" id="PF17800">
    <property type="entry name" value="NPL"/>
    <property type="match status" value="1"/>
</dbReference>
<dbReference type="InterPro" id="IPR046357">
    <property type="entry name" value="PPIase_dom_sf"/>
</dbReference>
<accession>A0A5A7PE74</accession>